<dbReference type="SUPFAM" id="SSF56436">
    <property type="entry name" value="C-type lectin-like"/>
    <property type="match status" value="1"/>
</dbReference>
<dbReference type="Pfam" id="PF00059">
    <property type="entry name" value="Lectin_C"/>
    <property type="match status" value="1"/>
</dbReference>
<keyword evidence="1" id="KW-0732">Signal</keyword>
<evidence type="ECO:0000256" key="1">
    <source>
        <dbReference type="SAM" id="SignalP"/>
    </source>
</evidence>
<reference evidence="3" key="1">
    <citation type="submission" date="2013-04" db="EMBL/GenBank/DDBJ databases">
        <authorList>
            <person name="Qu J."/>
            <person name="Murali S.C."/>
            <person name="Bandaranaike D."/>
            <person name="Bellair M."/>
            <person name="Blankenburg K."/>
            <person name="Chao H."/>
            <person name="Dinh H."/>
            <person name="Doddapaneni H."/>
            <person name="Downs B."/>
            <person name="Dugan-Rocha S."/>
            <person name="Elkadiri S."/>
            <person name="Gnanaolivu R.D."/>
            <person name="Hernandez B."/>
            <person name="Javaid M."/>
            <person name="Jayaseelan J.C."/>
            <person name="Lee S."/>
            <person name="Li M."/>
            <person name="Ming W."/>
            <person name="Munidasa M."/>
            <person name="Muniz J."/>
            <person name="Nguyen L."/>
            <person name="Ongeri F."/>
            <person name="Osuji N."/>
            <person name="Pu L.-L."/>
            <person name="Puazo M."/>
            <person name="Qu C."/>
            <person name="Quiroz J."/>
            <person name="Raj R."/>
            <person name="Weissenberger G."/>
            <person name="Xin Y."/>
            <person name="Zou X."/>
            <person name="Han Y."/>
            <person name="Richards S."/>
            <person name="Worley K."/>
            <person name="Muzny D."/>
            <person name="Gibbs R."/>
        </authorList>
    </citation>
    <scope>NUCLEOTIDE SEQUENCE</scope>
    <source>
        <strain evidence="3">Sampled in the wild</strain>
    </source>
</reference>
<keyword evidence="4" id="KW-1185">Reference proteome</keyword>
<name>A0A8K0KF64_LADFU</name>
<evidence type="ECO:0000313" key="3">
    <source>
        <dbReference type="EMBL" id="KAG8234031.1"/>
    </source>
</evidence>
<dbReference type="EMBL" id="KZ308765">
    <property type="protein sequence ID" value="KAG8234031.1"/>
    <property type="molecule type" value="Genomic_DNA"/>
</dbReference>
<evidence type="ECO:0000313" key="4">
    <source>
        <dbReference type="Proteomes" id="UP000792457"/>
    </source>
</evidence>
<dbReference type="AlphaFoldDB" id="A0A8K0KF64"/>
<accession>A0A8K0KF64</accession>
<dbReference type="PANTHER" id="PTHR22803">
    <property type="entry name" value="MANNOSE, PHOSPHOLIPASE, LECTIN RECEPTOR RELATED"/>
    <property type="match status" value="1"/>
</dbReference>
<feature type="chain" id="PRO_5035470813" description="C-type lectin domain-containing protein" evidence="1">
    <location>
        <begin position="16"/>
        <end position="175"/>
    </location>
</feature>
<dbReference type="InterPro" id="IPR016187">
    <property type="entry name" value="CTDL_fold"/>
</dbReference>
<dbReference type="PROSITE" id="PS50041">
    <property type="entry name" value="C_TYPE_LECTIN_2"/>
    <property type="match status" value="1"/>
</dbReference>
<protein>
    <recommendedName>
        <fullName evidence="2">C-type lectin domain-containing protein</fullName>
    </recommendedName>
</protein>
<reference evidence="3" key="2">
    <citation type="submission" date="2017-10" db="EMBL/GenBank/DDBJ databases">
        <title>Ladona fulva Genome sequencing and assembly.</title>
        <authorList>
            <person name="Murali S."/>
            <person name="Richards S."/>
            <person name="Bandaranaike D."/>
            <person name="Bellair M."/>
            <person name="Blankenburg K."/>
            <person name="Chao H."/>
            <person name="Dinh H."/>
            <person name="Doddapaneni H."/>
            <person name="Dugan-Rocha S."/>
            <person name="Elkadiri S."/>
            <person name="Gnanaolivu R."/>
            <person name="Hernandez B."/>
            <person name="Skinner E."/>
            <person name="Javaid M."/>
            <person name="Lee S."/>
            <person name="Li M."/>
            <person name="Ming W."/>
            <person name="Munidasa M."/>
            <person name="Muniz J."/>
            <person name="Nguyen L."/>
            <person name="Hughes D."/>
            <person name="Osuji N."/>
            <person name="Pu L.-L."/>
            <person name="Puazo M."/>
            <person name="Qu C."/>
            <person name="Quiroz J."/>
            <person name="Raj R."/>
            <person name="Weissenberger G."/>
            <person name="Xin Y."/>
            <person name="Zou X."/>
            <person name="Han Y."/>
            <person name="Worley K."/>
            <person name="Muzny D."/>
            <person name="Gibbs R."/>
        </authorList>
    </citation>
    <scope>NUCLEOTIDE SEQUENCE</scope>
    <source>
        <strain evidence="3">Sampled in the wild</strain>
    </source>
</reference>
<sequence length="175" mass="19603">MGLALLIVLLSGVAAELYYPEQWDNTKANRTLQFHIFSRKNQTGHEVVLPPAKPDDYELFPGIGYYKFHHDDRATFDEAFITCAKEGGHLMIINSEEESKVAQILFSRHRNAGPWAFIGEPLKDTGFANWSSADPNNYGGNENCGSVLPNGLLGDIRCDDALAFFCEYDLSWLDP</sequence>
<dbReference type="SMART" id="SM00034">
    <property type="entry name" value="CLECT"/>
    <property type="match status" value="1"/>
</dbReference>
<dbReference type="CDD" id="cd00037">
    <property type="entry name" value="CLECT"/>
    <property type="match status" value="1"/>
</dbReference>
<dbReference type="OrthoDB" id="7357196at2759"/>
<comment type="caution">
    <text evidence="3">The sequence shown here is derived from an EMBL/GenBank/DDBJ whole genome shotgun (WGS) entry which is preliminary data.</text>
</comment>
<dbReference type="Proteomes" id="UP000792457">
    <property type="component" value="Unassembled WGS sequence"/>
</dbReference>
<dbReference type="InterPro" id="IPR016186">
    <property type="entry name" value="C-type_lectin-like/link_sf"/>
</dbReference>
<gene>
    <name evidence="3" type="ORF">J437_LFUL013199</name>
</gene>
<dbReference type="Gene3D" id="3.10.100.10">
    <property type="entry name" value="Mannose-Binding Protein A, subunit A"/>
    <property type="match status" value="1"/>
</dbReference>
<feature type="domain" description="C-type lectin" evidence="2">
    <location>
        <begin position="66"/>
        <end position="167"/>
    </location>
</feature>
<organism evidence="3 4">
    <name type="scientific">Ladona fulva</name>
    <name type="common">Scarce chaser dragonfly</name>
    <name type="synonym">Libellula fulva</name>
    <dbReference type="NCBI Taxonomy" id="123851"/>
    <lineage>
        <taxon>Eukaryota</taxon>
        <taxon>Metazoa</taxon>
        <taxon>Ecdysozoa</taxon>
        <taxon>Arthropoda</taxon>
        <taxon>Hexapoda</taxon>
        <taxon>Insecta</taxon>
        <taxon>Pterygota</taxon>
        <taxon>Palaeoptera</taxon>
        <taxon>Odonata</taxon>
        <taxon>Epiprocta</taxon>
        <taxon>Anisoptera</taxon>
        <taxon>Libelluloidea</taxon>
        <taxon>Libellulidae</taxon>
        <taxon>Ladona</taxon>
    </lineage>
</organism>
<evidence type="ECO:0000259" key="2">
    <source>
        <dbReference type="PROSITE" id="PS50041"/>
    </source>
</evidence>
<dbReference type="InterPro" id="IPR050111">
    <property type="entry name" value="C-type_lectin/snaclec_domain"/>
</dbReference>
<proteinExistence type="predicted"/>
<feature type="signal peptide" evidence="1">
    <location>
        <begin position="1"/>
        <end position="15"/>
    </location>
</feature>
<dbReference type="InterPro" id="IPR001304">
    <property type="entry name" value="C-type_lectin-like"/>
</dbReference>